<dbReference type="SUPFAM" id="SSF52799">
    <property type="entry name" value="(Phosphotyrosine protein) phosphatases II"/>
    <property type="match status" value="1"/>
</dbReference>
<evidence type="ECO:0000313" key="2">
    <source>
        <dbReference type="Proteomes" id="UP000489600"/>
    </source>
</evidence>
<dbReference type="InterPro" id="IPR029021">
    <property type="entry name" value="Prot-tyrosine_phosphatase-like"/>
</dbReference>
<dbReference type="OrthoDB" id="1725147at2759"/>
<dbReference type="EMBL" id="CABITT030000008">
    <property type="protein sequence ID" value="VVB15283.1"/>
    <property type="molecule type" value="Genomic_DNA"/>
</dbReference>
<dbReference type="InterPro" id="IPR051029">
    <property type="entry name" value="mRNA_Capping_Enz/RNA_Phosphat"/>
</dbReference>
<proteinExistence type="predicted"/>
<dbReference type="GO" id="GO:0004484">
    <property type="term" value="F:mRNA guanylyltransferase activity"/>
    <property type="evidence" value="ECO:0007669"/>
    <property type="project" value="TreeGrafter"/>
</dbReference>
<dbReference type="PANTHER" id="PTHR10367:SF15">
    <property type="entry name" value="MRNA GUANYLYLTRANSFERASE"/>
    <property type="match status" value="1"/>
</dbReference>
<keyword evidence="2" id="KW-1185">Reference proteome</keyword>
<sequence>MRVYRDQNKVIPEGWLDCPRFGQEIGCIIPSKVPRSESYNDCLPRDKTYILKQWFTNGKKKLGLVIDLTNTTRYYHPNTELRQKGIEHVKICCSGRDAVPDDVSVNMFVNEVDQFERNNFSNKYVLVHYTHGHNRTGFMIVHYIRIQSYQRLHKSRIQLCI</sequence>
<name>A0A565CNI7_9BRAS</name>
<reference evidence="1" key="1">
    <citation type="submission" date="2019-07" db="EMBL/GenBank/DDBJ databases">
        <authorList>
            <person name="Dittberner H."/>
        </authorList>
    </citation>
    <scope>NUCLEOTIDE SEQUENCE [LARGE SCALE GENOMIC DNA]</scope>
</reference>
<dbReference type="Gene3D" id="3.90.190.10">
    <property type="entry name" value="Protein tyrosine phosphatase superfamily"/>
    <property type="match status" value="1"/>
</dbReference>
<dbReference type="Proteomes" id="UP000489600">
    <property type="component" value="Unassembled WGS sequence"/>
</dbReference>
<evidence type="ECO:0000313" key="1">
    <source>
        <dbReference type="EMBL" id="VVB15283.1"/>
    </source>
</evidence>
<dbReference type="PANTHER" id="PTHR10367">
    <property type="entry name" value="MRNA-CAPPING ENZYME"/>
    <property type="match status" value="1"/>
</dbReference>
<dbReference type="GO" id="GO:0006370">
    <property type="term" value="P:7-methylguanosine mRNA capping"/>
    <property type="evidence" value="ECO:0007669"/>
    <property type="project" value="TreeGrafter"/>
</dbReference>
<dbReference type="AlphaFoldDB" id="A0A565CNI7"/>
<organism evidence="1 2">
    <name type="scientific">Arabis nemorensis</name>
    <dbReference type="NCBI Taxonomy" id="586526"/>
    <lineage>
        <taxon>Eukaryota</taxon>
        <taxon>Viridiplantae</taxon>
        <taxon>Streptophyta</taxon>
        <taxon>Embryophyta</taxon>
        <taxon>Tracheophyta</taxon>
        <taxon>Spermatophyta</taxon>
        <taxon>Magnoliopsida</taxon>
        <taxon>eudicotyledons</taxon>
        <taxon>Gunneridae</taxon>
        <taxon>Pentapetalae</taxon>
        <taxon>rosids</taxon>
        <taxon>malvids</taxon>
        <taxon>Brassicales</taxon>
        <taxon>Brassicaceae</taxon>
        <taxon>Arabideae</taxon>
        <taxon>Arabis</taxon>
    </lineage>
</organism>
<comment type="caution">
    <text evidence="1">The sequence shown here is derived from an EMBL/GenBank/DDBJ whole genome shotgun (WGS) entry which is preliminary data.</text>
</comment>
<evidence type="ECO:0008006" key="3">
    <source>
        <dbReference type="Google" id="ProtNLM"/>
    </source>
</evidence>
<accession>A0A565CNI7</accession>
<protein>
    <recommendedName>
        <fullName evidence="3">Tyrosine specific protein phosphatases domain-containing protein</fullName>
    </recommendedName>
</protein>
<gene>
    <name evidence="1" type="ORF">ANE_LOCUS25727</name>
</gene>